<evidence type="ECO:0000313" key="2">
    <source>
        <dbReference type="Proteomes" id="UP000482960"/>
    </source>
</evidence>
<dbReference type="EMBL" id="BLPG01000001">
    <property type="protein sequence ID" value="GFJ89109.1"/>
    <property type="molecule type" value="Genomic_DNA"/>
</dbReference>
<organism evidence="1 2">
    <name type="scientific">Phytohabitans rumicis</name>
    <dbReference type="NCBI Taxonomy" id="1076125"/>
    <lineage>
        <taxon>Bacteria</taxon>
        <taxon>Bacillati</taxon>
        <taxon>Actinomycetota</taxon>
        <taxon>Actinomycetes</taxon>
        <taxon>Micromonosporales</taxon>
        <taxon>Micromonosporaceae</taxon>
    </lineage>
</organism>
<reference evidence="1 2" key="1">
    <citation type="submission" date="2020-03" db="EMBL/GenBank/DDBJ databases">
        <title>Whole genome shotgun sequence of Phytohabitans rumicis NBRC 108638.</title>
        <authorList>
            <person name="Komaki H."/>
            <person name="Tamura T."/>
        </authorList>
    </citation>
    <scope>NUCLEOTIDE SEQUENCE [LARGE SCALE GENOMIC DNA]</scope>
    <source>
        <strain evidence="1 2">NBRC 108638</strain>
    </source>
</reference>
<comment type="caution">
    <text evidence="1">The sequence shown here is derived from an EMBL/GenBank/DDBJ whole genome shotgun (WGS) entry which is preliminary data.</text>
</comment>
<reference evidence="1 2" key="2">
    <citation type="submission" date="2020-03" db="EMBL/GenBank/DDBJ databases">
        <authorList>
            <person name="Ichikawa N."/>
            <person name="Kimura A."/>
            <person name="Kitahashi Y."/>
            <person name="Uohara A."/>
        </authorList>
    </citation>
    <scope>NUCLEOTIDE SEQUENCE [LARGE SCALE GENOMIC DNA]</scope>
    <source>
        <strain evidence="1 2">NBRC 108638</strain>
    </source>
</reference>
<name>A0A6V8L397_9ACTN</name>
<dbReference type="Proteomes" id="UP000482960">
    <property type="component" value="Unassembled WGS sequence"/>
</dbReference>
<evidence type="ECO:0000313" key="1">
    <source>
        <dbReference type="EMBL" id="GFJ89109.1"/>
    </source>
</evidence>
<keyword evidence="2" id="KW-1185">Reference proteome</keyword>
<protein>
    <submittedName>
        <fullName evidence="1">Uncharacterized protein</fullName>
    </submittedName>
</protein>
<sequence length="97" mass="9515">MLAAAVVAGLAVGGGVVFSSTEAPWGFGSPSGTKTKDANRAAAPAETVAALNALADKAAAGAAGATVQPGQYIYVKHDGWAASFEIANATPGRTRRG</sequence>
<accession>A0A6V8L397</accession>
<gene>
    <name evidence="1" type="ORF">Prum_027510</name>
</gene>
<dbReference type="AlphaFoldDB" id="A0A6V8L397"/>
<proteinExistence type="predicted"/>